<evidence type="ECO:0000313" key="2">
    <source>
        <dbReference type="Proteomes" id="UP000509222"/>
    </source>
</evidence>
<accession>A0A7H8QFS5</accession>
<dbReference type="RefSeq" id="WP_176295234.1">
    <property type="nucleotide sequence ID" value="NZ_CP051179.1"/>
</dbReference>
<dbReference type="Proteomes" id="UP000509222">
    <property type="component" value="Plasmid unnamed2"/>
</dbReference>
<reference evidence="2" key="2">
    <citation type="submission" date="2020-06" db="EMBL/GenBank/DDBJ databases">
        <title>Isolation of Planomicrobium glaciei.</title>
        <authorList>
            <person name="Malisova L."/>
            <person name="Safrankova R."/>
            <person name="Jakubu V."/>
            <person name="Spanelova P."/>
        </authorList>
    </citation>
    <scope>NUCLEOTIDE SEQUENCE [LARGE SCALE GENOMIC DNA]</scope>
    <source>
        <strain evidence="2">NRL-ATB46093</strain>
        <plasmid evidence="2">unnamed2</plasmid>
    </source>
</reference>
<name>A0A7H8QFS5_9BACL</name>
<dbReference type="AlphaFoldDB" id="A0A7H8QFS5"/>
<sequence length="67" mass="7452">MTKEKTLQTVTLNLASVSFQVSGATDAELLKNAKKAFADWWTAESSNLQLFACRIFNFQDSSDRSSC</sequence>
<gene>
    <name evidence="1" type="ORF">HF394_19455</name>
</gene>
<proteinExistence type="predicted"/>
<evidence type="ECO:0000313" key="1">
    <source>
        <dbReference type="EMBL" id="QKX52810.1"/>
    </source>
</evidence>
<keyword evidence="2" id="KW-1185">Reference proteome</keyword>
<dbReference type="EMBL" id="CP051179">
    <property type="protein sequence ID" value="QKX52810.1"/>
    <property type="molecule type" value="Genomic_DNA"/>
</dbReference>
<keyword evidence="1" id="KW-0614">Plasmid</keyword>
<geneLocation type="plasmid" evidence="1 2">
    <name>unnamed2</name>
</geneLocation>
<organism evidence="1 2">
    <name type="scientific">Planococcus glaciei</name>
    <dbReference type="NCBI Taxonomy" id="459472"/>
    <lineage>
        <taxon>Bacteria</taxon>
        <taxon>Bacillati</taxon>
        <taxon>Bacillota</taxon>
        <taxon>Bacilli</taxon>
        <taxon>Bacillales</taxon>
        <taxon>Caryophanaceae</taxon>
        <taxon>Planococcus</taxon>
    </lineage>
</organism>
<reference evidence="1 2" key="1">
    <citation type="submission" date="2020-04" db="EMBL/GenBank/DDBJ databases">
        <authorList>
            <person name="Pajer P."/>
            <person name="Broz P."/>
        </authorList>
    </citation>
    <scope>NUCLEOTIDE SEQUENCE [LARGE SCALE GENOMIC DNA]</scope>
    <source>
        <strain evidence="2">NRL-ATB46093</strain>
        <plasmid evidence="1 2">unnamed2</plasmid>
    </source>
</reference>
<protein>
    <submittedName>
        <fullName evidence="1">Uncharacterized protein</fullName>
    </submittedName>
</protein>